<feature type="compositionally biased region" description="Basic and acidic residues" evidence="2">
    <location>
        <begin position="233"/>
        <end position="250"/>
    </location>
</feature>
<dbReference type="PANTHER" id="PTHR43096:SF52">
    <property type="entry name" value="DNAJ HOMOLOG 1, MITOCHONDRIAL-RELATED"/>
    <property type="match status" value="1"/>
</dbReference>
<proteinExistence type="predicted"/>
<dbReference type="EMBL" id="CP026652">
    <property type="protein sequence ID" value="AVH55391.1"/>
    <property type="molecule type" value="Genomic_DNA"/>
</dbReference>
<feature type="region of interest" description="Disordered" evidence="2">
    <location>
        <begin position="230"/>
        <end position="283"/>
    </location>
</feature>
<feature type="domain" description="Chaperone DnaJ C-terminal" evidence="4">
    <location>
        <begin position="135"/>
        <end position="227"/>
    </location>
</feature>
<evidence type="ECO:0000259" key="4">
    <source>
        <dbReference type="Pfam" id="PF01556"/>
    </source>
</evidence>
<organism evidence="5 6">
    <name type="scientific">Streptomyces dengpaensis</name>
    <dbReference type="NCBI Taxonomy" id="2049881"/>
    <lineage>
        <taxon>Bacteria</taxon>
        <taxon>Bacillati</taxon>
        <taxon>Actinomycetota</taxon>
        <taxon>Actinomycetes</taxon>
        <taxon>Kitasatosporales</taxon>
        <taxon>Streptomycetaceae</taxon>
        <taxon>Streptomyces</taxon>
    </lineage>
</organism>
<evidence type="ECO:0000256" key="1">
    <source>
        <dbReference type="ARBA" id="ARBA00023186"/>
    </source>
</evidence>
<dbReference type="PANTHER" id="PTHR43096">
    <property type="entry name" value="DNAJ HOMOLOG 1, MITOCHONDRIAL-RELATED"/>
    <property type="match status" value="1"/>
</dbReference>
<protein>
    <recommendedName>
        <fullName evidence="4">Chaperone DnaJ C-terminal domain-containing protein</fullName>
    </recommendedName>
</protein>
<keyword evidence="6" id="KW-1185">Reference proteome</keyword>
<feature type="transmembrane region" description="Helical" evidence="3">
    <location>
        <begin position="12"/>
        <end position="31"/>
    </location>
</feature>
<evidence type="ECO:0000256" key="3">
    <source>
        <dbReference type="SAM" id="Phobius"/>
    </source>
</evidence>
<reference evidence="5 6" key="1">
    <citation type="submission" date="2018-02" db="EMBL/GenBank/DDBJ databases">
        <title>Complete genome sequence of Streptomyces dengpaensis, the producer of angucyclines.</title>
        <authorList>
            <person name="Yumei L."/>
        </authorList>
    </citation>
    <scope>NUCLEOTIDE SEQUENCE [LARGE SCALE GENOMIC DNA]</scope>
    <source>
        <strain evidence="5 6">XZHG99</strain>
    </source>
</reference>
<dbReference type="Gene3D" id="2.60.260.20">
    <property type="entry name" value="Urease metallochaperone UreE, N-terminal domain"/>
    <property type="match status" value="1"/>
</dbReference>
<dbReference type="InterPro" id="IPR008971">
    <property type="entry name" value="HSP40/DnaJ_pept-bd"/>
</dbReference>
<keyword evidence="1" id="KW-0143">Chaperone</keyword>
<evidence type="ECO:0000256" key="2">
    <source>
        <dbReference type="SAM" id="MobiDB-lite"/>
    </source>
</evidence>
<sequence length="394" mass="42422">MAVTGGRGYGSYAALVFGVVLFCWGLSPFLTDGVDCGGQRMNESDKCVTTTVNANHVNSHTSDLAEQRSANRRLGVLGMAVGGAIVLGSCYIIRLQVRARREERPFRLQVVEQRGRFARLRSRRHDEPRHIRGVVRLSPTEAAAGTTKTVEYRARVRCDYCHGTGKDGQKRCRVCGGSGLTRRAPQSVTIRVPAGTRDKSIVRVRGKGVPGRYPRPSGDLLLSVRLVSQDGGSNERGHTGGGRKDGRAQDGVRAQEGWASPRPAPAREPAAQGSTGSAAGPVTVTGKGVRFTAGPTGFLVQQERRSAAGGRNWVDYVELSWPDIADLGFDSDRHDPVVALYAVRAAGGRQHVVDSRSFSTAQWQDVAKGVERLSGGRITLDLSRRDLPGGLRDS</sequence>
<dbReference type="Gene3D" id="6.20.20.10">
    <property type="match status" value="1"/>
</dbReference>
<dbReference type="SUPFAM" id="SSF49493">
    <property type="entry name" value="HSP40/DnaJ peptide-binding domain"/>
    <property type="match status" value="1"/>
</dbReference>
<dbReference type="Pfam" id="PF01556">
    <property type="entry name" value="DnaJ_C"/>
    <property type="match status" value="1"/>
</dbReference>
<keyword evidence="3" id="KW-0472">Membrane</keyword>
<gene>
    <name evidence="5" type="ORF">C4B68_05905</name>
</gene>
<dbReference type="RefSeq" id="WP_104879960.1">
    <property type="nucleotide sequence ID" value="NZ_CP026652.1"/>
</dbReference>
<evidence type="ECO:0000313" key="6">
    <source>
        <dbReference type="Proteomes" id="UP000238413"/>
    </source>
</evidence>
<accession>A0ABM6SLC2</accession>
<dbReference type="InterPro" id="IPR002939">
    <property type="entry name" value="DnaJ_C"/>
</dbReference>
<evidence type="ECO:0000313" key="5">
    <source>
        <dbReference type="EMBL" id="AVH55391.1"/>
    </source>
</evidence>
<name>A0ABM6SLC2_9ACTN</name>
<keyword evidence="3" id="KW-0812">Transmembrane</keyword>
<dbReference type="Proteomes" id="UP000238413">
    <property type="component" value="Chromosome"/>
</dbReference>
<keyword evidence="3" id="KW-1133">Transmembrane helix</keyword>
<feature type="transmembrane region" description="Helical" evidence="3">
    <location>
        <begin position="74"/>
        <end position="97"/>
    </location>
</feature>